<feature type="domain" description="PPPDE" evidence="7">
    <location>
        <begin position="1"/>
        <end position="141"/>
    </location>
</feature>
<keyword evidence="2" id="KW-0645">Protease</keyword>
<dbReference type="GO" id="GO:0070646">
    <property type="term" value="P:protein modification by small protein removal"/>
    <property type="evidence" value="ECO:0007669"/>
    <property type="project" value="TreeGrafter"/>
</dbReference>
<dbReference type="InterPro" id="IPR011989">
    <property type="entry name" value="ARM-like"/>
</dbReference>
<evidence type="ECO:0000256" key="2">
    <source>
        <dbReference type="ARBA" id="ARBA00022670"/>
    </source>
</evidence>
<dbReference type="PANTHER" id="PTHR12378">
    <property type="entry name" value="DESUMOYLATING ISOPEPTIDASE"/>
    <property type="match status" value="1"/>
</dbReference>
<gene>
    <name evidence="8" type="ORF">B0T11DRAFT_255944</name>
</gene>
<evidence type="ECO:0000313" key="9">
    <source>
        <dbReference type="Proteomes" id="UP000813385"/>
    </source>
</evidence>
<dbReference type="InterPro" id="IPR008580">
    <property type="entry name" value="PPPDE_dom"/>
</dbReference>
<dbReference type="InterPro" id="IPR013535">
    <property type="entry name" value="PUL_dom"/>
</dbReference>
<comment type="caution">
    <text evidence="8">The sequence shown here is derived from an EMBL/GenBank/DDBJ whole genome shotgun (WGS) entry which is preliminary data.</text>
</comment>
<dbReference type="SMART" id="SM01179">
    <property type="entry name" value="DUF862"/>
    <property type="match status" value="1"/>
</dbReference>
<dbReference type="Gene3D" id="1.25.10.10">
    <property type="entry name" value="Leucine-rich Repeat Variant"/>
    <property type="match status" value="1"/>
</dbReference>
<evidence type="ECO:0000259" key="6">
    <source>
        <dbReference type="PROSITE" id="PS51396"/>
    </source>
</evidence>
<keyword evidence="9" id="KW-1185">Reference proteome</keyword>
<accession>A0A8K0X3B0</accession>
<feature type="domain" description="PUL" evidence="6">
    <location>
        <begin position="282"/>
        <end position="572"/>
    </location>
</feature>
<comment type="similarity">
    <text evidence="1">Belongs to the DeSI family.</text>
</comment>
<name>A0A8K0X3B0_9PEZI</name>
<dbReference type="GO" id="GO:0006508">
    <property type="term" value="P:proteolysis"/>
    <property type="evidence" value="ECO:0007669"/>
    <property type="project" value="UniProtKB-KW"/>
</dbReference>
<reference evidence="8" key="1">
    <citation type="journal article" date="2021" name="Nat. Commun.">
        <title>Genetic determinants of endophytism in the Arabidopsis root mycobiome.</title>
        <authorList>
            <person name="Mesny F."/>
            <person name="Miyauchi S."/>
            <person name="Thiergart T."/>
            <person name="Pickel B."/>
            <person name="Atanasova L."/>
            <person name="Karlsson M."/>
            <person name="Huettel B."/>
            <person name="Barry K.W."/>
            <person name="Haridas S."/>
            <person name="Chen C."/>
            <person name="Bauer D."/>
            <person name="Andreopoulos W."/>
            <person name="Pangilinan J."/>
            <person name="LaButti K."/>
            <person name="Riley R."/>
            <person name="Lipzen A."/>
            <person name="Clum A."/>
            <person name="Drula E."/>
            <person name="Henrissat B."/>
            <person name="Kohler A."/>
            <person name="Grigoriev I.V."/>
            <person name="Martin F.M."/>
            <person name="Hacquard S."/>
        </authorList>
    </citation>
    <scope>NUCLEOTIDE SEQUENCE</scope>
    <source>
        <strain evidence="8">MPI-CAGE-AT-0016</strain>
    </source>
</reference>
<evidence type="ECO:0000259" key="5">
    <source>
        <dbReference type="PROSITE" id="PS51352"/>
    </source>
</evidence>
<dbReference type="SUPFAM" id="SSF52833">
    <property type="entry name" value="Thioredoxin-like"/>
    <property type="match status" value="1"/>
</dbReference>
<dbReference type="GO" id="GO:0008233">
    <property type="term" value="F:peptidase activity"/>
    <property type="evidence" value="ECO:0007669"/>
    <property type="project" value="UniProtKB-KW"/>
</dbReference>
<dbReference type="PROSITE" id="PS51396">
    <property type="entry name" value="PUL"/>
    <property type="match status" value="1"/>
</dbReference>
<dbReference type="Gene3D" id="3.90.1720.30">
    <property type="entry name" value="PPPDE domains"/>
    <property type="match status" value="1"/>
</dbReference>
<dbReference type="PROSITE" id="PS51352">
    <property type="entry name" value="THIOREDOXIN_2"/>
    <property type="match status" value="1"/>
</dbReference>
<dbReference type="AlphaFoldDB" id="A0A8K0X3B0"/>
<evidence type="ECO:0000256" key="1">
    <source>
        <dbReference type="ARBA" id="ARBA00008140"/>
    </source>
</evidence>
<dbReference type="InterPro" id="IPR013766">
    <property type="entry name" value="Thioredoxin_domain"/>
</dbReference>
<organism evidence="8 9">
    <name type="scientific">Plectosphaerella cucumerina</name>
    <dbReference type="NCBI Taxonomy" id="40658"/>
    <lineage>
        <taxon>Eukaryota</taxon>
        <taxon>Fungi</taxon>
        <taxon>Dikarya</taxon>
        <taxon>Ascomycota</taxon>
        <taxon>Pezizomycotina</taxon>
        <taxon>Sordariomycetes</taxon>
        <taxon>Hypocreomycetidae</taxon>
        <taxon>Glomerellales</taxon>
        <taxon>Plectosphaerellaceae</taxon>
        <taxon>Plectosphaerella</taxon>
    </lineage>
</organism>
<dbReference type="InterPro" id="IPR036249">
    <property type="entry name" value="Thioredoxin-like_sf"/>
</dbReference>
<dbReference type="OrthoDB" id="21221at2759"/>
<dbReference type="Pfam" id="PF05903">
    <property type="entry name" value="Peptidase_C97"/>
    <property type="match status" value="1"/>
</dbReference>
<evidence type="ECO:0000256" key="4">
    <source>
        <dbReference type="SAM" id="MobiDB-lite"/>
    </source>
</evidence>
<dbReference type="Pfam" id="PF00085">
    <property type="entry name" value="Thioredoxin"/>
    <property type="match status" value="1"/>
</dbReference>
<dbReference type="PANTHER" id="PTHR12378:SF7">
    <property type="entry name" value="DESUMOYLATING ISOPEPTIDASE 1"/>
    <property type="match status" value="1"/>
</dbReference>
<dbReference type="EMBL" id="JAGPXD010000003">
    <property type="protein sequence ID" value="KAH7362531.1"/>
    <property type="molecule type" value="Genomic_DNA"/>
</dbReference>
<proteinExistence type="inferred from homology"/>
<dbReference type="CDD" id="cd02947">
    <property type="entry name" value="TRX_family"/>
    <property type="match status" value="1"/>
</dbReference>
<dbReference type="InterPro" id="IPR042266">
    <property type="entry name" value="PPPDE_sf"/>
</dbReference>
<sequence length="577" mass="62570">MEVHLLIYDLSRGLARQMSQGLLGFHLDAIYHTSIELKGREYVYQGGIQSIIPGSSHHGRPLERRKLGVTELPMDVVYQFVDSMRPIFTAEAYDLFKHNCNNWSDTFAKFLLGTGIPGHIVNMPDAVMNSPMGRMLISGLDSSVDAGSQSNPLFGRGPAAPPQNHQPVAPPSSPKVRTVSNLQELEAALTAAQHACAAVFFTSATCPPCKTLYPVYEELASSFEGKATLIKVDISRALDVGNKYQVRATPTIMTFLFGKKDKQWSGADPSALRSNIQALVLAAFPPHPHESLNLPSISGFNSKPVLFAKVPPLPKLLAKMGPEAQDPAVQSTKHFIETRAASGAAAAILPDMQQLSNFLQRSASSLGPDVLFSVVDLFRCALVDPRVSAYFAEEKDHQTVIKILEAVNNNEACPYALRLVTLQLACNLFSTPLYSDPVLHNDSLRSSLTQLISTSFLDDSHNNVRVAASSLLFNLSLINGQARRRGAEGLPEGDQIELAASVLEAINQEEGSPEALQGMLLALGFLVYCSPVDGELADLLRTMDAEDTILGKKKQFPGEKLVAEVGSELLGKGLRRS</sequence>
<feature type="domain" description="Thioredoxin" evidence="5">
    <location>
        <begin position="154"/>
        <end position="281"/>
    </location>
</feature>
<dbReference type="Proteomes" id="UP000813385">
    <property type="component" value="Unassembled WGS sequence"/>
</dbReference>
<evidence type="ECO:0000259" key="7">
    <source>
        <dbReference type="PROSITE" id="PS51858"/>
    </source>
</evidence>
<dbReference type="Gene3D" id="3.40.30.10">
    <property type="entry name" value="Glutaredoxin"/>
    <property type="match status" value="1"/>
</dbReference>
<dbReference type="PROSITE" id="PS51858">
    <property type="entry name" value="PPPDE"/>
    <property type="match status" value="1"/>
</dbReference>
<protein>
    <submittedName>
        <fullName evidence="8">PUL domain-containing protein</fullName>
    </submittedName>
</protein>
<dbReference type="Pfam" id="PF08324">
    <property type="entry name" value="PUL"/>
    <property type="match status" value="1"/>
</dbReference>
<feature type="region of interest" description="Disordered" evidence="4">
    <location>
        <begin position="148"/>
        <end position="175"/>
    </location>
</feature>
<evidence type="ECO:0000313" key="8">
    <source>
        <dbReference type="EMBL" id="KAH7362531.1"/>
    </source>
</evidence>
<keyword evidence="3" id="KW-0378">Hydrolase</keyword>
<evidence type="ECO:0000256" key="3">
    <source>
        <dbReference type="ARBA" id="ARBA00022801"/>
    </source>
</evidence>